<keyword evidence="1" id="KW-0472">Membrane</keyword>
<sequence>MPQGLTYSYNTPTNNERIQKLQYFVRISLHTNIVNLPVFNSEYKGSASGSIFILLFIANEIVSVMISVFVYERVLLIRHYDLRVVLENAETVTFRYWDKGIGTRVLGQGYWDKGIGTRVLGQGYWDKGIGTRKKLQSKSDDNREYLERKANP</sequence>
<name>A0A1A9VC65_GLOAU</name>
<proteinExistence type="predicted"/>
<protein>
    <submittedName>
        <fullName evidence="2">Uncharacterized protein</fullName>
    </submittedName>
</protein>
<dbReference type="AlphaFoldDB" id="A0A1A9VC65"/>
<reference evidence="2" key="1">
    <citation type="submission" date="2020-05" db="UniProtKB">
        <authorList>
            <consortium name="EnsemblMetazoa"/>
        </authorList>
    </citation>
    <scope>IDENTIFICATION</scope>
    <source>
        <strain evidence="2">TTRI</strain>
    </source>
</reference>
<keyword evidence="3" id="KW-1185">Reference proteome</keyword>
<evidence type="ECO:0000256" key="1">
    <source>
        <dbReference type="SAM" id="Phobius"/>
    </source>
</evidence>
<dbReference type="EnsemblMetazoa" id="GAUT032634-RA">
    <property type="protein sequence ID" value="GAUT032634-PA"/>
    <property type="gene ID" value="GAUT032634"/>
</dbReference>
<organism evidence="2 3">
    <name type="scientific">Glossina austeni</name>
    <name type="common">Savannah tsetse fly</name>
    <dbReference type="NCBI Taxonomy" id="7395"/>
    <lineage>
        <taxon>Eukaryota</taxon>
        <taxon>Metazoa</taxon>
        <taxon>Ecdysozoa</taxon>
        <taxon>Arthropoda</taxon>
        <taxon>Hexapoda</taxon>
        <taxon>Insecta</taxon>
        <taxon>Pterygota</taxon>
        <taxon>Neoptera</taxon>
        <taxon>Endopterygota</taxon>
        <taxon>Diptera</taxon>
        <taxon>Brachycera</taxon>
        <taxon>Muscomorpha</taxon>
        <taxon>Hippoboscoidea</taxon>
        <taxon>Glossinidae</taxon>
        <taxon>Glossina</taxon>
    </lineage>
</organism>
<dbReference type="VEuPathDB" id="VectorBase:GAUT032634"/>
<feature type="transmembrane region" description="Helical" evidence="1">
    <location>
        <begin position="51"/>
        <end position="71"/>
    </location>
</feature>
<evidence type="ECO:0000313" key="2">
    <source>
        <dbReference type="EnsemblMetazoa" id="GAUT032634-PA"/>
    </source>
</evidence>
<dbReference type="Proteomes" id="UP000078200">
    <property type="component" value="Unassembled WGS sequence"/>
</dbReference>
<evidence type="ECO:0000313" key="3">
    <source>
        <dbReference type="Proteomes" id="UP000078200"/>
    </source>
</evidence>
<keyword evidence="1" id="KW-0812">Transmembrane</keyword>
<accession>A0A1A9VC65</accession>
<keyword evidence="1" id="KW-1133">Transmembrane helix</keyword>